<gene>
    <name evidence="2" type="ORF">HNR21_000789</name>
</gene>
<evidence type="ECO:0000256" key="1">
    <source>
        <dbReference type="SAM" id="MobiDB-lite"/>
    </source>
</evidence>
<dbReference type="Proteomes" id="UP000539313">
    <property type="component" value="Unassembled WGS sequence"/>
</dbReference>
<feature type="region of interest" description="Disordered" evidence="1">
    <location>
        <begin position="25"/>
        <end position="64"/>
    </location>
</feature>
<name>A0A7W3R6S5_9ACTN</name>
<accession>A0A7W3R6S5</accession>
<dbReference type="RefSeq" id="WP_182704084.1">
    <property type="nucleotide sequence ID" value="NZ_JACJII010000001.1"/>
</dbReference>
<protein>
    <submittedName>
        <fullName evidence="2">Uncharacterized protein</fullName>
    </submittedName>
</protein>
<evidence type="ECO:0000313" key="2">
    <source>
        <dbReference type="EMBL" id="MBA9001907.1"/>
    </source>
</evidence>
<organism evidence="2 3">
    <name type="scientific">Thermomonospora cellulosilytica</name>
    <dbReference type="NCBI Taxonomy" id="1411118"/>
    <lineage>
        <taxon>Bacteria</taxon>
        <taxon>Bacillati</taxon>
        <taxon>Actinomycetota</taxon>
        <taxon>Actinomycetes</taxon>
        <taxon>Streptosporangiales</taxon>
        <taxon>Thermomonosporaceae</taxon>
        <taxon>Thermomonospora</taxon>
    </lineage>
</organism>
<dbReference type="AlphaFoldDB" id="A0A7W3R6S5"/>
<evidence type="ECO:0000313" key="3">
    <source>
        <dbReference type="Proteomes" id="UP000539313"/>
    </source>
</evidence>
<proteinExistence type="predicted"/>
<feature type="compositionally biased region" description="Basic and acidic residues" evidence="1">
    <location>
        <begin position="25"/>
        <end position="36"/>
    </location>
</feature>
<comment type="caution">
    <text evidence="2">The sequence shown here is derived from an EMBL/GenBank/DDBJ whole genome shotgun (WGS) entry which is preliminary data.</text>
</comment>
<sequence length="64" mass="7109">MALPSDIELVYRRPDGSGDVRVRSLQDDVNSAERETTAAWNKNVRQRDDAIPAEQPPGSAWRSG</sequence>
<dbReference type="EMBL" id="JACJII010000001">
    <property type="protein sequence ID" value="MBA9001907.1"/>
    <property type="molecule type" value="Genomic_DNA"/>
</dbReference>
<reference evidence="2 3" key="1">
    <citation type="submission" date="2020-08" db="EMBL/GenBank/DDBJ databases">
        <title>Sequencing the genomes of 1000 actinobacteria strains.</title>
        <authorList>
            <person name="Klenk H.-P."/>
        </authorList>
    </citation>
    <scope>NUCLEOTIDE SEQUENCE [LARGE SCALE GENOMIC DNA]</scope>
    <source>
        <strain evidence="2 3">DSM 45823</strain>
    </source>
</reference>
<keyword evidence="3" id="KW-1185">Reference proteome</keyword>